<dbReference type="InterPro" id="IPR002553">
    <property type="entry name" value="Clathrin/coatomer_adapt-like_N"/>
</dbReference>
<dbReference type="Proteomes" id="UP000289323">
    <property type="component" value="Unassembled WGS sequence"/>
</dbReference>
<dbReference type="GO" id="GO:0005794">
    <property type="term" value="C:Golgi apparatus"/>
    <property type="evidence" value="ECO:0007669"/>
    <property type="project" value="UniProtKB-SubCell"/>
</dbReference>
<evidence type="ECO:0000256" key="6">
    <source>
        <dbReference type="ARBA" id="ARBA00023136"/>
    </source>
</evidence>
<dbReference type="Pfam" id="PF01602">
    <property type="entry name" value="Adaptin_N"/>
    <property type="match status" value="1"/>
</dbReference>
<feature type="region of interest" description="Disordered" evidence="8">
    <location>
        <begin position="832"/>
        <end position="854"/>
    </location>
</feature>
<dbReference type="AlphaFoldDB" id="A0A3S4EXU5"/>
<evidence type="ECO:0000256" key="5">
    <source>
        <dbReference type="ARBA" id="ARBA00022927"/>
    </source>
</evidence>
<dbReference type="GO" id="GO:0010008">
    <property type="term" value="C:endosome membrane"/>
    <property type="evidence" value="ECO:0007669"/>
    <property type="project" value="TreeGrafter"/>
</dbReference>
<feature type="compositionally biased region" description="Basic residues" evidence="8">
    <location>
        <begin position="1063"/>
        <end position="1072"/>
    </location>
</feature>
<name>A0A3S4EXU5_9PEZI</name>
<dbReference type="PANTHER" id="PTHR22781">
    <property type="entry name" value="DELTA ADAPTIN-RELATED"/>
    <property type="match status" value="1"/>
</dbReference>
<comment type="similarity">
    <text evidence="2 7">Belongs to the adaptor complexes large subunit family.</text>
</comment>
<proteinExistence type="inferred from homology"/>
<evidence type="ECO:0000313" key="11">
    <source>
        <dbReference type="Proteomes" id="UP000289323"/>
    </source>
</evidence>
<evidence type="ECO:0000256" key="4">
    <source>
        <dbReference type="ARBA" id="ARBA00022737"/>
    </source>
</evidence>
<dbReference type="Gene3D" id="1.25.10.10">
    <property type="entry name" value="Leucine-rich Repeat Variant"/>
    <property type="match status" value="1"/>
</dbReference>
<evidence type="ECO:0000313" key="10">
    <source>
        <dbReference type="EMBL" id="SPQ21971.1"/>
    </source>
</evidence>
<feature type="region of interest" description="Disordered" evidence="8">
    <location>
        <begin position="394"/>
        <end position="432"/>
    </location>
</feature>
<feature type="compositionally biased region" description="Low complexity" evidence="8">
    <location>
        <begin position="1049"/>
        <end position="1062"/>
    </location>
</feature>
<feature type="compositionally biased region" description="Low complexity" evidence="8">
    <location>
        <begin position="837"/>
        <end position="848"/>
    </location>
</feature>
<feature type="compositionally biased region" description="Gly residues" evidence="8">
    <location>
        <begin position="1038"/>
        <end position="1048"/>
    </location>
</feature>
<feature type="compositionally biased region" description="Basic residues" evidence="8">
    <location>
        <begin position="986"/>
        <end position="996"/>
    </location>
</feature>
<evidence type="ECO:0000256" key="3">
    <source>
        <dbReference type="ARBA" id="ARBA00022448"/>
    </source>
</evidence>
<comment type="subcellular location">
    <subcellularLocation>
        <location evidence="1">Endomembrane system</location>
    </subcellularLocation>
    <subcellularLocation>
        <location evidence="7">Golgi apparatus</location>
    </subcellularLocation>
</comment>
<dbReference type="GO" id="GO:0006896">
    <property type="term" value="P:Golgi to vacuole transport"/>
    <property type="evidence" value="ECO:0007669"/>
    <property type="project" value="TreeGrafter"/>
</dbReference>
<dbReference type="PANTHER" id="PTHR22781:SF12">
    <property type="entry name" value="AP-3 COMPLEX SUBUNIT DELTA-1"/>
    <property type="match status" value="1"/>
</dbReference>
<feature type="region of interest" description="Disordered" evidence="8">
    <location>
        <begin position="787"/>
        <end position="813"/>
    </location>
</feature>
<feature type="compositionally biased region" description="Gly residues" evidence="8">
    <location>
        <begin position="1005"/>
        <end position="1021"/>
    </location>
</feature>
<dbReference type="InterPro" id="IPR011989">
    <property type="entry name" value="ARM-like"/>
</dbReference>
<feature type="domain" description="Clathrin/coatomer adaptor adaptin-like N-terminal" evidence="9">
    <location>
        <begin position="41"/>
        <end position="642"/>
    </location>
</feature>
<evidence type="ECO:0000256" key="7">
    <source>
        <dbReference type="PIRNR" id="PIRNR037092"/>
    </source>
</evidence>
<feature type="region of interest" description="Disordered" evidence="8">
    <location>
        <begin position="884"/>
        <end position="950"/>
    </location>
</feature>
<dbReference type="InterPro" id="IPR017105">
    <property type="entry name" value="AP3_complex_dsu"/>
</dbReference>
<feature type="compositionally biased region" description="Basic and acidic residues" evidence="8">
    <location>
        <begin position="938"/>
        <end position="948"/>
    </location>
</feature>
<dbReference type="InterPro" id="IPR016024">
    <property type="entry name" value="ARM-type_fold"/>
</dbReference>
<feature type="region of interest" description="Disordered" evidence="8">
    <location>
        <begin position="986"/>
        <end position="1089"/>
    </location>
</feature>
<dbReference type="GO" id="GO:0030123">
    <property type="term" value="C:AP-3 adaptor complex"/>
    <property type="evidence" value="ECO:0007669"/>
    <property type="project" value="InterPro"/>
</dbReference>
<evidence type="ECO:0000256" key="2">
    <source>
        <dbReference type="ARBA" id="ARBA00006613"/>
    </source>
</evidence>
<dbReference type="PIRSF" id="PIRSF037092">
    <property type="entry name" value="AP3_complex_delta"/>
    <property type="match status" value="1"/>
</dbReference>
<comment type="subunit">
    <text evidence="7">Adaptor protein complex 3 (AP-3) is a heterotetramer.</text>
</comment>
<feature type="compositionally biased region" description="Pro residues" evidence="8">
    <location>
        <begin position="1"/>
        <end position="12"/>
    </location>
</feature>
<accession>A0A3S4EXU5</accession>
<dbReference type="GO" id="GO:0006623">
    <property type="term" value="P:protein targeting to vacuole"/>
    <property type="evidence" value="ECO:0007669"/>
    <property type="project" value="TreeGrafter"/>
</dbReference>
<reference evidence="10 11" key="1">
    <citation type="submission" date="2018-04" db="EMBL/GenBank/DDBJ databases">
        <authorList>
            <person name="Huttner S."/>
            <person name="Dainat J."/>
        </authorList>
    </citation>
    <scope>NUCLEOTIDE SEQUENCE [LARGE SCALE GENOMIC DNA]</scope>
</reference>
<feature type="region of interest" description="Disordered" evidence="8">
    <location>
        <begin position="1"/>
        <end position="20"/>
    </location>
</feature>
<keyword evidence="6" id="KW-0472">Membrane</keyword>
<organism evidence="10 11">
    <name type="scientific">Thermothielavioides terrestris</name>
    <dbReference type="NCBI Taxonomy" id="2587410"/>
    <lineage>
        <taxon>Eukaryota</taxon>
        <taxon>Fungi</taxon>
        <taxon>Dikarya</taxon>
        <taxon>Ascomycota</taxon>
        <taxon>Pezizomycotina</taxon>
        <taxon>Sordariomycetes</taxon>
        <taxon>Sordariomycetidae</taxon>
        <taxon>Sordariales</taxon>
        <taxon>Chaetomiaceae</taxon>
        <taxon>Thermothielavioides</taxon>
    </lineage>
</organism>
<dbReference type="EMBL" id="OUUZ01000008">
    <property type="protein sequence ID" value="SPQ21971.1"/>
    <property type="molecule type" value="Genomic_DNA"/>
</dbReference>
<gene>
    <name evidence="10" type="ORF">TT172_LOCUS4390</name>
</gene>
<sequence>MVRTTRPPPPPNIEHRASSSTEFEKSLYDLIRGLRNHKGNEKEYIQSCLKECRSEIRSQDMDVKATALLKLVYLEMVGHDMSWASFHVLEVMSSQKYHQKRVGYLAAVQSFRPDTDDLSVATPTVISLPIAALPHIVTPSLAMSLLGDLLPRLSHSHAAIRKKTVVTLYRMALVYPETLRAAWPKIKERLMDGDEDPSVTAAIVNVVCELGWRRPHDFLPLAPRLFELLVDGGNNWMAIKLIKLFATLTPLEPRLVRKLLPPLTNLIRTTPAMSLLYECINGIIQGGILGEGEDFSAREEVASLCVSKLRGMVSVNSDPNLKYVALLAFNRIVVTHPFLVAQQEDVILECIDSEDITIRIKALDLVQGMVSSDNLVSIVSRLMRQLKASSAALSQRQNGLEGQDHETDSSDEGIADSRWRRKTQESAPPLPDDYTVDVIGRILRMCSQDNYANMVDFDWYIDVLTQLVRIAPTPRARDPDLDASKSRTPGDISEKIGNEIRNVAVKVKAIRAAAVRAAELVIARMSSEVSPSRTMVSGALKPVAWVVGEYALQLLSPDDTLRHLLDLAPRIADPEVLATCLQSILKLLAHVAGDNRALWTPERKSTVSLQMARIIHVLEPFALHPYLEVQERAVEFIELLKLTAEAAAGQSPSTDEVQQDPPLLLTQAIPSLFAGWELNSVAPGTQQNVPLPDDLDLDEPIHPNLDGLLAQADSLMLPTQGEDEFEVYYNQKPPPTSMSSEPAINRLVDAPEEVSSSYQHAEESYLDPDIIARRKAERMERYRDDPFYIPDSARSGGASTPIHNILQKENGPDLDIDSIPIMQLDLDRLSLSGRGTPAAEKQQQQQPAKPKPRQRIVVAADETLGFGGPGSGLSTPRTAAAYDSETNSINNNNGQPRKSKTATAAAGASKRPKQQSLLQVDSSHLGDLSLDGGGGDALAHERQQREEAEMAQALREVQRLRLEMQRANERIQVAQGVPAEGVVVAAKKKKTTKKKAAGAAKKEGAGTGAGAGAVEGGGGPDAEGVVKAKKKKKKAAAGDGGGGSGEGEAAGVSGEGEVAGIAKAKKKKARRVVKLDDDGNAAAAAEGQS</sequence>
<keyword evidence="5 7" id="KW-0653">Protein transport</keyword>
<dbReference type="SUPFAM" id="SSF48371">
    <property type="entry name" value="ARM repeat"/>
    <property type="match status" value="1"/>
</dbReference>
<feature type="compositionally biased region" description="Polar residues" evidence="8">
    <location>
        <begin position="884"/>
        <end position="896"/>
    </location>
</feature>
<protein>
    <recommendedName>
        <fullName evidence="7">AP-3 complex subunit delta</fullName>
    </recommendedName>
</protein>
<comment type="function">
    <text evidence="7">Part of the AP-3 complex, an adaptor-related complex which is not clathrin-associated. The complex is associated with the Golgi region as well as more peripheral structures. It facilitates the budding of vesicles from the Golgi membrane.</text>
</comment>
<keyword evidence="7" id="KW-0333">Golgi apparatus</keyword>
<evidence type="ECO:0000256" key="1">
    <source>
        <dbReference type="ARBA" id="ARBA00004308"/>
    </source>
</evidence>
<keyword evidence="4" id="KW-0677">Repeat</keyword>
<feature type="compositionally biased region" description="Basic and acidic residues" evidence="8">
    <location>
        <begin position="415"/>
        <end position="424"/>
    </location>
</feature>
<evidence type="ECO:0000259" key="9">
    <source>
        <dbReference type="Pfam" id="PF01602"/>
    </source>
</evidence>
<evidence type="ECO:0000256" key="8">
    <source>
        <dbReference type="SAM" id="MobiDB-lite"/>
    </source>
</evidence>
<feature type="compositionally biased region" description="Low complexity" evidence="8">
    <location>
        <begin position="921"/>
        <end position="930"/>
    </location>
</feature>
<keyword evidence="3 7" id="KW-0813">Transport</keyword>